<dbReference type="AlphaFoldDB" id="A0A4P7UAY6"/>
<dbReference type="Proteomes" id="UP000297025">
    <property type="component" value="Chromosome"/>
</dbReference>
<protein>
    <submittedName>
        <fullName evidence="1">Uncharacterized protein</fullName>
    </submittedName>
</protein>
<name>A0A4P7UAY6_9ACTN</name>
<organism evidence="1 2">
    <name type="scientific">Nocardioides daphniae</name>
    <dbReference type="NCBI Taxonomy" id="402297"/>
    <lineage>
        <taxon>Bacteria</taxon>
        <taxon>Bacillati</taxon>
        <taxon>Actinomycetota</taxon>
        <taxon>Actinomycetes</taxon>
        <taxon>Propionibacteriales</taxon>
        <taxon>Nocardioidaceae</taxon>
        <taxon>Nocardioides</taxon>
    </lineage>
</organism>
<proteinExistence type="predicted"/>
<reference evidence="1 2" key="1">
    <citation type="journal article" date="2008" name="Int. J. Syst. Evol. Microbiol.">
        <title>Nocardioides daphniae sp. nov., isolated from Daphnia cucullata (Crustacea: Cladocera).</title>
        <authorList>
            <person name="Toth E.M."/>
            <person name="Keki Z."/>
            <person name="Homonnay Z.G."/>
            <person name="Borsodi A.K."/>
            <person name="Marialigeti K."/>
            <person name="Schumann P."/>
        </authorList>
    </citation>
    <scope>NUCLEOTIDE SEQUENCE [LARGE SCALE GENOMIC DNA]</scope>
    <source>
        <strain evidence="1 2">JCM 16608</strain>
    </source>
</reference>
<evidence type="ECO:0000313" key="1">
    <source>
        <dbReference type="EMBL" id="QCC76438.1"/>
    </source>
</evidence>
<dbReference type="RefSeq" id="WP_135831487.1">
    <property type="nucleotide sequence ID" value="NZ_BMCK01000001.1"/>
</dbReference>
<evidence type="ECO:0000313" key="2">
    <source>
        <dbReference type="Proteomes" id="UP000297025"/>
    </source>
</evidence>
<accession>A0A4P7UAY6</accession>
<dbReference type="KEGG" id="ndp:E2C04_02995"/>
<gene>
    <name evidence="1" type="ORF">E2C04_02995</name>
</gene>
<sequence>MDQNIASGDQLRLDQRQELALPAWGNHRSLRSSAPEQESAEHVVGLFEALDMPLQLGVHLVVDLNTVWHCLTSECAVFPV</sequence>
<dbReference type="EMBL" id="CP038462">
    <property type="protein sequence ID" value="QCC76438.1"/>
    <property type="molecule type" value="Genomic_DNA"/>
</dbReference>